<dbReference type="AlphaFoldDB" id="A0A1H2AL88"/>
<dbReference type="Gene3D" id="3.40.190.10">
    <property type="entry name" value="Periplasmic binding protein-like II"/>
    <property type="match status" value="2"/>
</dbReference>
<sequence>MFHLRRTRFAPLAITMSVVLAAAGCSVGSIGSSDDAGGDTTTIRMLVPVSADGQTEVQEAMIKAFTAKNPKIKINLETQPGGTEGDNLTKTKLSTGEMPEVFNYNSGSLMQALSPDTQLVNLSDQPWAKDLDKNFVSTVSTSKGMYGAPLGTTSAGGVLYNKKVYTELGLKVPTSWAEFDANNKKIKAAGKVPVIQTFGTDWTAQLFVLADFANVQAQDPDWADAYTKGQRKYAAQPAVQGWLNQQQTAKAGYYNKDAASAEYDQGATLLASGDGVHWPMLSSALSLIEQNHPDNLDDIGMFALPAQDGADTRLTIWLPNAFYIPKTAEGAKLDAAKKFIAFAMSDEGCAIQNDKGVPAGPYALNSCELPDDVAPVLTDIEKYTEAEKASPAAEFLSPIKGPALPNLTVEVGRGIKTGAAGAKLYDEDVKKQAQQLGLPGW</sequence>
<dbReference type="PROSITE" id="PS51257">
    <property type="entry name" value="PROKAR_LIPOPROTEIN"/>
    <property type="match status" value="1"/>
</dbReference>
<feature type="chain" id="PRO_5009268967" evidence="3">
    <location>
        <begin position="22"/>
        <end position="441"/>
    </location>
</feature>
<keyword evidence="3" id="KW-0732">Signal</keyword>
<name>A0A1H2AL88_9ACTN</name>
<proteinExistence type="inferred from homology"/>
<evidence type="ECO:0000256" key="3">
    <source>
        <dbReference type="SAM" id="SignalP"/>
    </source>
</evidence>
<accession>A0A1H2AL88</accession>
<dbReference type="InterPro" id="IPR050490">
    <property type="entry name" value="Bact_solute-bd_prot1"/>
</dbReference>
<dbReference type="EMBL" id="LT629772">
    <property type="protein sequence ID" value="SDT46614.1"/>
    <property type="molecule type" value="Genomic_DNA"/>
</dbReference>
<evidence type="ECO:0000256" key="2">
    <source>
        <dbReference type="ARBA" id="ARBA00022448"/>
    </source>
</evidence>
<dbReference type="SUPFAM" id="SSF53850">
    <property type="entry name" value="Periplasmic binding protein-like II"/>
    <property type="match status" value="1"/>
</dbReference>
<evidence type="ECO:0000256" key="1">
    <source>
        <dbReference type="ARBA" id="ARBA00008520"/>
    </source>
</evidence>
<keyword evidence="2" id="KW-0813">Transport</keyword>
<gene>
    <name evidence="4" type="ORF">SAMN04489812_6025</name>
</gene>
<reference evidence="4 5" key="1">
    <citation type="submission" date="2016-10" db="EMBL/GenBank/DDBJ databases">
        <authorList>
            <person name="de Groot N.N."/>
        </authorList>
    </citation>
    <scope>NUCLEOTIDE SEQUENCE [LARGE SCALE GENOMIC DNA]</scope>
    <source>
        <strain evidence="4 5">DSM 21800</strain>
    </source>
</reference>
<dbReference type="RefSeq" id="WP_231920099.1">
    <property type="nucleotide sequence ID" value="NZ_LT629772.1"/>
</dbReference>
<dbReference type="InterPro" id="IPR006059">
    <property type="entry name" value="SBP"/>
</dbReference>
<dbReference type="Pfam" id="PF01547">
    <property type="entry name" value="SBP_bac_1"/>
    <property type="match status" value="1"/>
</dbReference>
<protein>
    <submittedName>
        <fullName evidence="4">Carbohydrate ABC transporter substrate-binding protein, CUT1 family</fullName>
    </submittedName>
</protein>
<dbReference type="Proteomes" id="UP000199103">
    <property type="component" value="Chromosome I"/>
</dbReference>
<feature type="signal peptide" evidence="3">
    <location>
        <begin position="1"/>
        <end position="21"/>
    </location>
</feature>
<dbReference type="PANTHER" id="PTHR43649">
    <property type="entry name" value="ARABINOSE-BINDING PROTEIN-RELATED"/>
    <property type="match status" value="1"/>
</dbReference>
<evidence type="ECO:0000313" key="4">
    <source>
        <dbReference type="EMBL" id="SDT46614.1"/>
    </source>
</evidence>
<evidence type="ECO:0000313" key="5">
    <source>
        <dbReference type="Proteomes" id="UP000199103"/>
    </source>
</evidence>
<dbReference type="STRING" id="630515.SAMN04489812_6025"/>
<keyword evidence="5" id="KW-1185">Reference proteome</keyword>
<comment type="similarity">
    <text evidence="1">Belongs to the bacterial solute-binding protein 1 family.</text>
</comment>
<dbReference type="PANTHER" id="PTHR43649:SF29">
    <property type="entry name" value="OSMOPROTECTIVE COMPOUNDS-BINDING PROTEIN GGTB"/>
    <property type="match status" value="1"/>
</dbReference>
<organism evidence="4 5">
    <name type="scientific">Microlunatus soli</name>
    <dbReference type="NCBI Taxonomy" id="630515"/>
    <lineage>
        <taxon>Bacteria</taxon>
        <taxon>Bacillati</taxon>
        <taxon>Actinomycetota</taxon>
        <taxon>Actinomycetes</taxon>
        <taxon>Propionibacteriales</taxon>
        <taxon>Propionibacteriaceae</taxon>
        <taxon>Microlunatus</taxon>
    </lineage>
</organism>